<evidence type="ECO:0000313" key="2">
    <source>
        <dbReference type="Proteomes" id="UP001523262"/>
    </source>
</evidence>
<gene>
    <name evidence="1" type="ORF">NDK43_21965</name>
</gene>
<reference evidence="1 2" key="1">
    <citation type="submission" date="2022-06" db="EMBL/GenBank/DDBJ databases">
        <authorList>
            <person name="Jeon C.O."/>
        </authorList>
    </citation>
    <scope>NUCLEOTIDE SEQUENCE [LARGE SCALE GENOMIC DNA]</scope>
    <source>
        <strain evidence="1 2">KCTC 13943</strain>
    </source>
</reference>
<comment type="caution">
    <text evidence="1">The sequence shown here is derived from an EMBL/GenBank/DDBJ whole genome shotgun (WGS) entry which is preliminary data.</text>
</comment>
<accession>A0ABT0WFY5</accession>
<organism evidence="1 2">
    <name type="scientific">Neobacillus pocheonensis</name>
    <dbReference type="NCBI Taxonomy" id="363869"/>
    <lineage>
        <taxon>Bacteria</taxon>
        <taxon>Bacillati</taxon>
        <taxon>Bacillota</taxon>
        <taxon>Bacilli</taxon>
        <taxon>Bacillales</taxon>
        <taxon>Bacillaceae</taxon>
        <taxon>Neobacillus</taxon>
    </lineage>
</organism>
<name>A0ABT0WFY5_9BACI</name>
<evidence type="ECO:0000313" key="1">
    <source>
        <dbReference type="EMBL" id="MCM2534520.1"/>
    </source>
</evidence>
<protein>
    <submittedName>
        <fullName evidence="1">Uncharacterized protein</fullName>
    </submittedName>
</protein>
<proteinExistence type="predicted"/>
<keyword evidence="2" id="KW-1185">Reference proteome</keyword>
<dbReference type="EMBL" id="JAMQCR010000002">
    <property type="protein sequence ID" value="MCM2534520.1"/>
    <property type="molecule type" value="Genomic_DNA"/>
</dbReference>
<sequence length="85" mass="9992">MDVRLKAKGAFHEIISEGNYSQIFIWLDGEWAVVHSPLYRAKAREEKPIYILNEKYDLNSEDFEDSLEILFKQIDDLLESNLESN</sequence>
<dbReference type="Proteomes" id="UP001523262">
    <property type="component" value="Unassembled WGS sequence"/>
</dbReference>